<dbReference type="GO" id="GO:0000981">
    <property type="term" value="F:DNA-binding transcription factor activity, RNA polymerase II-specific"/>
    <property type="evidence" value="ECO:0007669"/>
    <property type="project" value="InterPro"/>
</dbReference>
<dbReference type="CDD" id="cd00067">
    <property type="entry name" value="GAL4"/>
    <property type="match status" value="1"/>
</dbReference>
<evidence type="ECO:0000256" key="2">
    <source>
        <dbReference type="ARBA" id="ARBA00023242"/>
    </source>
</evidence>
<evidence type="ECO:0000259" key="5">
    <source>
        <dbReference type="PROSITE" id="PS50048"/>
    </source>
</evidence>
<gene>
    <name evidence="6" type="ORF">D9758_010559</name>
</gene>
<keyword evidence="7" id="KW-1185">Reference proteome</keyword>
<keyword evidence="2" id="KW-0539">Nucleus</keyword>
<dbReference type="SMART" id="SM00906">
    <property type="entry name" value="Fungal_trans"/>
    <property type="match status" value="1"/>
</dbReference>
<dbReference type="InterPro" id="IPR001138">
    <property type="entry name" value="Zn2Cys6_DnaBD"/>
</dbReference>
<dbReference type="Gene3D" id="4.10.240.10">
    <property type="entry name" value="Zn(2)-C6 fungal-type DNA-binding domain"/>
    <property type="match status" value="1"/>
</dbReference>
<dbReference type="GO" id="GO:0006351">
    <property type="term" value="P:DNA-templated transcription"/>
    <property type="evidence" value="ECO:0007669"/>
    <property type="project" value="InterPro"/>
</dbReference>
<dbReference type="Proteomes" id="UP000559256">
    <property type="component" value="Unassembled WGS sequence"/>
</dbReference>
<dbReference type="CDD" id="cd12148">
    <property type="entry name" value="fungal_TF_MHR"/>
    <property type="match status" value="1"/>
</dbReference>
<evidence type="ECO:0000313" key="6">
    <source>
        <dbReference type="EMBL" id="KAF5353849.1"/>
    </source>
</evidence>
<feature type="domain" description="Zn(2)-C6 fungal-type" evidence="5">
    <location>
        <begin position="14"/>
        <end position="47"/>
    </location>
</feature>
<evidence type="ECO:0000256" key="1">
    <source>
        <dbReference type="ARBA" id="ARBA00022723"/>
    </source>
</evidence>
<dbReference type="OrthoDB" id="25921at2759"/>
<dbReference type="PANTHER" id="PTHR46910:SF38">
    <property type="entry name" value="ZN(2)-C6 FUNGAL-TYPE DOMAIN-CONTAINING PROTEIN"/>
    <property type="match status" value="1"/>
</dbReference>
<dbReference type="EMBL" id="JAACJM010000061">
    <property type="protein sequence ID" value="KAF5353849.1"/>
    <property type="molecule type" value="Genomic_DNA"/>
</dbReference>
<accession>A0A8H5FYP5</accession>
<sequence length="826" mass="93521">MSEQQDFRKRFQNACDECRRRKVRCDSAMMTNNVCSSCVHLNVECIHSKPQQKRGAKRGSIRKAPSHSAQVLVDAILQATADEPFDIPDDKEVVLKILKKLANRVKTLERELGKCHRKLNHTSNHSLPAEYGLSAETSEREEPYASSPTGSDEVENDLSTALAYLTIPDTPKQEHFGESSSVMIFLGTLDHRQELASSFESWRVMYSRIRRQPFWENPSWIVRPVSSFPAFEFPDQKTLRALVDVYFTEINLYDPLLHQPSFEQSFENGLHLRNAAFGALVLIICARASLYTNRQYPRGDPQSCGWVWYNQIPFDKFVFNEPLSLYHLQLYCLTIKYLREIEIALQPDTVWLLVGLAIRLAQGRGIHRRRNQKPGPSIEGELWKRAFWYLTTIDTNLTEYYGRPRATSIQDFDLDPIIECDDEYWLSEVPSQRFKQPVEKPSKVSFWACYLKLMQINAIAHESIYSIKKPGFGVNVLPPHEVVTKLDSALNSWVDSVPAHRKVRWDSPQQTDIFFTQSALLWSTYYSVQIQVHRRFIPQTGYSGESRFPSLSICVNAARLCIGVVEAHLRRRSLTAGYHLVLNLFYPAMILAIHLWHGISTKSFRAQIVQKEIACIHNCIDLLQSYEPRVLLAGRFIDLLNTVMSASHLAPYLPLDGASSESSTSAFQAAHPHPQPASASTLPWSNFGSPGFEIPLYTSDLSVYDSTFSTSSSSYLPSTGGFIDASSMSLSDVALGPQQFAQSENLNAAPGYGQGPIAENMVHYATDEHGYTIPPQSLANADLPQWPGNPSEQDWQEFMMNVHQLFGVPHDPSFGSQTEDYNIFDG</sequence>
<dbReference type="SMART" id="SM00066">
    <property type="entry name" value="GAL4"/>
    <property type="match status" value="1"/>
</dbReference>
<proteinExistence type="predicted"/>
<evidence type="ECO:0000313" key="7">
    <source>
        <dbReference type="Proteomes" id="UP000559256"/>
    </source>
</evidence>
<dbReference type="AlphaFoldDB" id="A0A8H5FYP5"/>
<evidence type="ECO:0000256" key="3">
    <source>
        <dbReference type="SAM" id="Coils"/>
    </source>
</evidence>
<reference evidence="6 7" key="1">
    <citation type="journal article" date="2020" name="ISME J.">
        <title>Uncovering the hidden diversity of litter-decomposition mechanisms in mushroom-forming fungi.</title>
        <authorList>
            <person name="Floudas D."/>
            <person name="Bentzer J."/>
            <person name="Ahren D."/>
            <person name="Johansson T."/>
            <person name="Persson P."/>
            <person name="Tunlid A."/>
        </authorList>
    </citation>
    <scope>NUCLEOTIDE SEQUENCE [LARGE SCALE GENOMIC DNA]</scope>
    <source>
        <strain evidence="6 7">CBS 291.85</strain>
    </source>
</reference>
<dbReference type="Pfam" id="PF00172">
    <property type="entry name" value="Zn_clus"/>
    <property type="match status" value="1"/>
</dbReference>
<keyword evidence="3" id="KW-0175">Coiled coil</keyword>
<dbReference type="PANTHER" id="PTHR46910">
    <property type="entry name" value="TRANSCRIPTION FACTOR PDR1"/>
    <property type="match status" value="1"/>
</dbReference>
<dbReference type="GO" id="GO:0003677">
    <property type="term" value="F:DNA binding"/>
    <property type="evidence" value="ECO:0007669"/>
    <property type="project" value="InterPro"/>
</dbReference>
<dbReference type="InterPro" id="IPR036864">
    <property type="entry name" value="Zn2-C6_fun-type_DNA-bd_sf"/>
</dbReference>
<organism evidence="6 7">
    <name type="scientific">Tetrapyrgos nigripes</name>
    <dbReference type="NCBI Taxonomy" id="182062"/>
    <lineage>
        <taxon>Eukaryota</taxon>
        <taxon>Fungi</taxon>
        <taxon>Dikarya</taxon>
        <taxon>Basidiomycota</taxon>
        <taxon>Agaricomycotina</taxon>
        <taxon>Agaricomycetes</taxon>
        <taxon>Agaricomycetidae</taxon>
        <taxon>Agaricales</taxon>
        <taxon>Marasmiineae</taxon>
        <taxon>Marasmiaceae</taxon>
        <taxon>Tetrapyrgos</taxon>
    </lineage>
</organism>
<dbReference type="PROSITE" id="PS50048">
    <property type="entry name" value="ZN2_CY6_FUNGAL_2"/>
    <property type="match status" value="1"/>
</dbReference>
<dbReference type="SUPFAM" id="SSF57701">
    <property type="entry name" value="Zn2/Cys6 DNA-binding domain"/>
    <property type="match status" value="1"/>
</dbReference>
<dbReference type="PROSITE" id="PS00463">
    <property type="entry name" value="ZN2_CY6_FUNGAL_1"/>
    <property type="match status" value="1"/>
</dbReference>
<dbReference type="Pfam" id="PF04082">
    <property type="entry name" value="Fungal_trans"/>
    <property type="match status" value="1"/>
</dbReference>
<dbReference type="InterPro" id="IPR050987">
    <property type="entry name" value="AtrR-like"/>
</dbReference>
<name>A0A8H5FYP5_9AGAR</name>
<keyword evidence="1" id="KW-0479">Metal-binding</keyword>
<feature type="coiled-coil region" evidence="3">
    <location>
        <begin position="91"/>
        <end position="118"/>
    </location>
</feature>
<comment type="caution">
    <text evidence="6">The sequence shown here is derived from an EMBL/GenBank/DDBJ whole genome shotgun (WGS) entry which is preliminary data.</text>
</comment>
<evidence type="ECO:0000256" key="4">
    <source>
        <dbReference type="SAM" id="MobiDB-lite"/>
    </source>
</evidence>
<dbReference type="InterPro" id="IPR007219">
    <property type="entry name" value="XnlR_reg_dom"/>
</dbReference>
<protein>
    <recommendedName>
        <fullName evidence="5">Zn(2)-C6 fungal-type domain-containing protein</fullName>
    </recommendedName>
</protein>
<feature type="region of interest" description="Disordered" evidence="4">
    <location>
        <begin position="135"/>
        <end position="154"/>
    </location>
</feature>
<dbReference type="GO" id="GO:0008270">
    <property type="term" value="F:zinc ion binding"/>
    <property type="evidence" value="ECO:0007669"/>
    <property type="project" value="InterPro"/>
</dbReference>